<evidence type="ECO:0000313" key="1">
    <source>
        <dbReference type="EMBL" id="QQP56246.1"/>
    </source>
</evidence>
<sequence length="70" mass="8154">MALAAVLQRERSWRPQRLMHVPHRYCVACKGSRLSSEWIRYWSGGPIGLLGMGKTKSQPGVWHRRHRSLE</sequence>
<keyword evidence="2" id="KW-1185">Reference proteome</keyword>
<protein>
    <submittedName>
        <fullName evidence="1">Uncharacterized protein</fullName>
    </submittedName>
</protein>
<dbReference type="Proteomes" id="UP000595437">
    <property type="component" value="Chromosome 1"/>
</dbReference>
<proteinExistence type="predicted"/>
<dbReference type="OrthoDB" id="5352000at2759"/>
<organism evidence="1 2">
    <name type="scientific">Caligus rogercresseyi</name>
    <name type="common">Sea louse</name>
    <dbReference type="NCBI Taxonomy" id="217165"/>
    <lineage>
        <taxon>Eukaryota</taxon>
        <taxon>Metazoa</taxon>
        <taxon>Ecdysozoa</taxon>
        <taxon>Arthropoda</taxon>
        <taxon>Crustacea</taxon>
        <taxon>Multicrustacea</taxon>
        <taxon>Hexanauplia</taxon>
        <taxon>Copepoda</taxon>
        <taxon>Siphonostomatoida</taxon>
        <taxon>Caligidae</taxon>
        <taxon>Caligus</taxon>
    </lineage>
</organism>
<accession>A0A7T8KI51</accession>
<name>A0A7T8KI51_CALRO</name>
<reference evidence="2" key="1">
    <citation type="submission" date="2021-01" db="EMBL/GenBank/DDBJ databases">
        <title>Caligus Genome Assembly.</title>
        <authorList>
            <person name="Gallardo-Escarate C."/>
        </authorList>
    </citation>
    <scope>NUCLEOTIDE SEQUENCE [LARGE SCALE GENOMIC DNA]</scope>
</reference>
<dbReference type="AlphaFoldDB" id="A0A7T8KI51"/>
<evidence type="ECO:0000313" key="2">
    <source>
        <dbReference type="Proteomes" id="UP000595437"/>
    </source>
</evidence>
<dbReference type="EMBL" id="CP045890">
    <property type="protein sequence ID" value="QQP56246.1"/>
    <property type="molecule type" value="Genomic_DNA"/>
</dbReference>
<gene>
    <name evidence="1" type="ORF">FKW44_000845</name>
</gene>